<dbReference type="EMBL" id="JGYG01000002">
    <property type="protein sequence ID" value="KFI31535.1"/>
    <property type="molecule type" value="Genomic_DNA"/>
</dbReference>
<gene>
    <name evidence="1" type="ORF">CN97_08555</name>
</gene>
<dbReference type="RefSeq" id="WP_035707156.1">
    <property type="nucleotide sequence ID" value="NZ_CAMIFG010000055.1"/>
</dbReference>
<proteinExistence type="predicted"/>
<dbReference type="AlphaFoldDB" id="A0A086YB85"/>
<evidence type="ECO:0000313" key="2">
    <source>
        <dbReference type="Proteomes" id="UP000028826"/>
    </source>
</evidence>
<evidence type="ECO:0000313" key="1">
    <source>
        <dbReference type="EMBL" id="KFI31535.1"/>
    </source>
</evidence>
<comment type="caution">
    <text evidence="1">The sequence shown here is derived from an EMBL/GenBank/DDBJ whole genome shotgun (WGS) entry which is preliminary data.</text>
</comment>
<organism evidence="1 2">
    <name type="scientific">Haematobacter massiliensis</name>
    <dbReference type="NCBI Taxonomy" id="195105"/>
    <lineage>
        <taxon>Bacteria</taxon>
        <taxon>Pseudomonadati</taxon>
        <taxon>Pseudomonadota</taxon>
        <taxon>Alphaproteobacteria</taxon>
        <taxon>Rhodobacterales</taxon>
        <taxon>Paracoccaceae</taxon>
        <taxon>Haematobacter</taxon>
    </lineage>
</organism>
<sequence>MRIWLILPFTLAACTDPGFRGVAGMREAEASQVGSCAYVSNITGRPSVYGPLLGDQGISYARNQVLDTARSSGANTVVFQKVTPGEPVYELNATAYRC</sequence>
<keyword evidence="2" id="KW-1185">Reference proteome</keyword>
<reference evidence="1 2" key="1">
    <citation type="submission" date="2014-03" db="EMBL/GenBank/DDBJ databases">
        <title>Genome of Haematobacter massiliensis CCUG 47968.</title>
        <authorList>
            <person name="Wang D."/>
            <person name="Wang G."/>
        </authorList>
    </citation>
    <scope>NUCLEOTIDE SEQUENCE [LARGE SCALE GENOMIC DNA]</scope>
    <source>
        <strain evidence="1 2">CCUG 47968</strain>
    </source>
</reference>
<dbReference type="STRING" id="195105.CN97_08555"/>
<dbReference type="eggNOG" id="ENOG50335EU">
    <property type="taxonomic scope" value="Bacteria"/>
</dbReference>
<protein>
    <submittedName>
        <fullName evidence="1">Uncharacterized protein</fullName>
    </submittedName>
</protein>
<dbReference type="Proteomes" id="UP000028826">
    <property type="component" value="Unassembled WGS sequence"/>
</dbReference>
<accession>A0A086YB85</accession>
<dbReference type="OrthoDB" id="7689238at2"/>
<name>A0A086YB85_9RHOB</name>